<dbReference type="PANTHER" id="PTHR44591:SF3">
    <property type="entry name" value="RESPONSE REGULATORY DOMAIN-CONTAINING PROTEIN"/>
    <property type="match status" value="1"/>
</dbReference>
<feature type="modified residue" description="4-aspartylphosphate" evidence="2">
    <location>
        <position position="57"/>
    </location>
</feature>
<dbReference type="AlphaFoldDB" id="A0A367R0I1"/>
<dbReference type="EMBL" id="LXQD01000295">
    <property type="protein sequence ID" value="RCJ28952.1"/>
    <property type="molecule type" value="Genomic_DNA"/>
</dbReference>
<organism evidence="4 5">
    <name type="scientific">Nostoc minutum NIES-26</name>
    <dbReference type="NCBI Taxonomy" id="1844469"/>
    <lineage>
        <taxon>Bacteria</taxon>
        <taxon>Bacillati</taxon>
        <taxon>Cyanobacteriota</taxon>
        <taxon>Cyanophyceae</taxon>
        <taxon>Nostocales</taxon>
        <taxon>Nostocaceae</taxon>
        <taxon>Nostoc</taxon>
    </lineage>
</organism>
<evidence type="ECO:0000313" key="4">
    <source>
        <dbReference type="EMBL" id="RCJ28952.1"/>
    </source>
</evidence>
<dbReference type="InterPro" id="IPR001789">
    <property type="entry name" value="Sig_transdc_resp-reg_receiver"/>
</dbReference>
<gene>
    <name evidence="4" type="ORF">A6770_00715</name>
</gene>
<dbReference type="Pfam" id="PF00072">
    <property type="entry name" value="Response_reg"/>
    <property type="match status" value="1"/>
</dbReference>
<dbReference type="SMART" id="SM00448">
    <property type="entry name" value="REC"/>
    <property type="match status" value="1"/>
</dbReference>
<dbReference type="PROSITE" id="PS50110">
    <property type="entry name" value="RESPONSE_REGULATORY"/>
    <property type="match status" value="1"/>
</dbReference>
<dbReference type="Gene3D" id="3.40.50.2300">
    <property type="match status" value="1"/>
</dbReference>
<comment type="caution">
    <text evidence="4">The sequence shown here is derived from an EMBL/GenBank/DDBJ whole genome shotgun (WGS) entry which is preliminary data.</text>
</comment>
<evidence type="ECO:0000256" key="1">
    <source>
        <dbReference type="ARBA" id="ARBA00022553"/>
    </source>
</evidence>
<evidence type="ECO:0000256" key="2">
    <source>
        <dbReference type="PROSITE-ProRule" id="PRU00169"/>
    </source>
</evidence>
<feature type="domain" description="Response regulatory" evidence="3">
    <location>
        <begin position="8"/>
        <end position="124"/>
    </location>
</feature>
<reference evidence="4" key="1">
    <citation type="submission" date="2016-04" db="EMBL/GenBank/DDBJ databases">
        <authorList>
            <person name="Tabuchi Yagui T.R."/>
        </authorList>
    </citation>
    <scope>NUCLEOTIDE SEQUENCE [LARGE SCALE GENOMIC DNA]</scope>
    <source>
        <strain evidence="4">NIES-26</strain>
    </source>
</reference>
<dbReference type="GO" id="GO:0000160">
    <property type="term" value="P:phosphorelay signal transduction system"/>
    <property type="evidence" value="ECO:0007669"/>
    <property type="project" value="InterPro"/>
</dbReference>
<dbReference type="InterPro" id="IPR050595">
    <property type="entry name" value="Bact_response_regulator"/>
</dbReference>
<evidence type="ECO:0000313" key="5">
    <source>
        <dbReference type="Proteomes" id="UP000252107"/>
    </source>
</evidence>
<sequence>MFMDGRPLVLVVEQNLRNLELLDSHLKTLNLSCICAKQGVRAVILAQTHKPDLILLDMMLSDLSSSQVIAYLKQDPQTGTIPIIAVIPLTLVQNNNFSVLTGADDYITKPYNFNKLEVVIGCYLSQLNFSNSL</sequence>
<name>A0A367R0I1_9NOSO</name>
<dbReference type="Proteomes" id="UP000252107">
    <property type="component" value="Unassembled WGS sequence"/>
</dbReference>
<dbReference type="SUPFAM" id="SSF52172">
    <property type="entry name" value="CheY-like"/>
    <property type="match status" value="1"/>
</dbReference>
<dbReference type="PANTHER" id="PTHR44591">
    <property type="entry name" value="STRESS RESPONSE REGULATOR PROTEIN 1"/>
    <property type="match status" value="1"/>
</dbReference>
<keyword evidence="5" id="KW-1185">Reference proteome</keyword>
<protein>
    <submittedName>
        <fullName evidence="4">Two-component system response regulator</fullName>
    </submittedName>
</protein>
<proteinExistence type="predicted"/>
<dbReference type="InterPro" id="IPR011006">
    <property type="entry name" value="CheY-like_superfamily"/>
</dbReference>
<accession>A0A367R0I1</accession>
<evidence type="ECO:0000259" key="3">
    <source>
        <dbReference type="PROSITE" id="PS50110"/>
    </source>
</evidence>
<keyword evidence="1 2" id="KW-0597">Phosphoprotein</keyword>